<dbReference type="EMBL" id="BGPR01001151">
    <property type="protein sequence ID" value="GBM46778.1"/>
    <property type="molecule type" value="Genomic_DNA"/>
</dbReference>
<evidence type="ECO:0000313" key="1">
    <source>
        <dbReference type="EMBL" id="GBM46778.1"/>
    </source>
</evidence>
<sequence length="105" mass="11841">MATAQQKERLWFHESKLIVTVQRIIRLEYRNCQSPRIPLSVGPHWPSDNFCALRPEPDSIAYPPYTACVGVVPITHLHRLTHRSPQGGTDADVVRKFGEGVPAQV</sequence>
<organism evidence="1 2">
    <name type="scientific">Araneus ventricosus</name>
    <name type="common">Orbweaver spider</name>
    <name type="synonym">Epeira ventricosa</name>
    <dbReference type="NCBI Taxonomy" id="182803"/>
    <lineage>
        <taxon>Eukaryota</taxon>
        <taxon>Metazoa</taxon>
        <taxon>Ecdysozoa</taxon>
        <taxon>Arthropoda</taxon>
        <taxon>Chelicerata</taxon>
        <taxon>Arachnida</taxon>
        <taxon>Araneae</taxon>
        <taxon>Araneomorphae</taxon>
        <taxon>Entelegynae</taxon>
        <taxon>Araneoidea</taxon>
        <taxon>Araneidae</taxon>
        <taxon>Araneus</taxon>
    </lineage>
</organism>
<dbReference type="Proteomes" id="UP000499080">
    <property type="component" value="Unassembled WGS sequence"/>
</dbReference>
<proteinExistence type="predicted"/>
<name>A0A4Y2G296_ARAVE</name>
<gene>
    <name evidence="1" type="ORF">AVEN_6058_1</name>
</gene>
<reference evidence="1 2" key="1">
    <citation type="journal article" date="2019" name="Sci. Rep.">
        <title>Orb-weaving spider Araneus ventricosus genome elucidates the spidroin gene catalogue.</title>
        <authorList>
            <person name="Kono N."/>
            <person name="Nakamura H."/>
            <person name="Ohtoshi R."/>
            <person name="Moran D.A.P."/>
            <person name="Shinohara A."/>
            <person name="Yoshida Y."/>
            <person name="Fujiwara M."/>
            <person name="Mori M."/>
            <person name="Tomita M."/>
            <person name="Arakawa K."/>
        </authorList>
    </citation>
    <scope>NUCLEOTIDE SEQUENCE [LARGE SCALE GENOMIC DNA]</scope>
</reference>
<protein>
    <submittedName>
        <fullName evidence="1">Uncharacterized protein</fullName>
    </submittedName>
</protein>
<dbReference type="AlphaFoldDB" id="A0A4Y2G296"/>
<keyword evidence="2" id="KW-1185">Reference proteome</keyword>
<comment type="caution">
    <text evidence="1">The sequence shown here is derived from an EMBL/GenBank/DDBJ whole genome shotgun (WGS) entry which is preliminary data.</text>
</comment>
<evidence type="ECO:0000313" key="2">
    <source>
        <dbReference type="Proteomes" id="UP000499080"/>
    </source>
</evidence>
<accession>A0A4Y2G296</accession>